<organism evidence="1 2">
    <name type="scientific">Caerostris extrusa</name>
    <name type="common">Bark spider</name>
    <name type="synonym">Caerostris bankana</name>
    <dbReference type="NCBI Taxonomy" id="172846"/>
    <lineage>
        <taxon>Eukaryota</taxon>
        <taxon>Metazoa</taxon>
        <taxon>Ecdysozoa</taxon>
        <taxon>Arthropoda</taxon>
        <taxon>Chelicerata</taxon>
        <taxon>Arachnida</taxon>
        <taxon>Araneae</taxon>
        <taxon>Araneomorphae</taxon>
        <taxon>Entelegynae</taxon>
        <taxon>Araneoidea</taxon>
        <taxon>Araneidae</taxon>
        <taxon>Caerostris</taxon>
    </lineage>
</organism>
<accession>A0AAV4UHD0</accession>
<name>A0AAV4UHD0_CAEEX</name>
<dbReference type="AlphaFoldDB" id="A0AAV4UHD0"/>
<dbReference type="EMBL" id="BPLR01012869">
    <property type="protein sequence ID" value="GIY57213.1"/>
    <property type="molecule type" value="Genomic_DNA"/>
</dbReference>
<sequence length="125" mass="13572">MACHFHLQPLLEGVVLRSFCFLCLFPLKYKALVLGSPAPDTHGKSYGLTSSANSGLPSPSGFITLDVHDVRTCTDKPTRICILPPGTEWKLQISIPNDEFFISGILTANGLKKSPQSAREAQLVC</sequence>
<reference evidence="1 2" key="1">
    <citation type="submission" date="2021-06" db="EMBL/GenBank/DDBJ databases">
        <title>Caerostris extrusa draft genome.</title>
        <authorList>
            <person name="Kono N."/>
            <person name="Arakawa K."/>
        </authorList>
    </citation>
    <scope>NUCLEOTIDE SEQUENCE [LARGE SCALE GENOMIC DNA]</scope>
</reference>
<comment type="caution">
    <text evidence="1">The sequence shown here is derived from an EMBL/GenBank/DDBJ whole genome shotgun (WGS) entry which is preliminary data.</text>
</comment>
<dbReference type="Proteomes" id="UP001054945">
    <property type="component" value="Unassembled WGS sequence"/>
</dbReference>
<protein>
    <submittedName>
        <fullName evidence="1">Uncharacterized protein</fullName>
    </submittedName>
</protein>
<evidence type="ECO:0000313" key="1">
    <source>
        <dbReference type="EMBL" id="GIY57213.1"/>
    </source>
</evidence>
<evidence type="ECO:0000313" key="2">
    <source>
        <dbReference type="Proteomes" id="UP001054945"/>
    </source>
</evidence>
<proteinExistence type="predicted"/>
<keyword evidence="2" id="KW-1185">Reference proteome</keyword>
<gene>
    <name evidence="1" type="ORF">CEXT_35551</name>
</gene>